<sequence length="158" mass="17982">MHDVMEYSQPHCEARQKVSFNVDFAPGQPRNPLAEDLKHEKDNEESHAPSESPNAPGPSAGWTCPFFNAEWIGTKVAGWTCPFFNTEWIGTEVTGWNKILVKDTLVLKYNPSQHSMMIIGHKVYEIMPNEISNCALQFWLGQDHTRQVGQPLLHLRHS</sequence>
<proteinExistence type="predicted"/>
<reference evidence="2" key="1">
    <citation type="journal article" date="2023" name="G3 (Bethesda)">
        <title>Genome assembly and association tests identify interacting loci associated with vigor, precocity, and sex in interspecific pistachio rootstocks.</title>
        <authorList>
            <person name="Palmer W."/>
            <person name="Jacygrad E."/>
            <person name="Sagayaradj S."/>
            <person name="Cavanaugh K."/>
            <person name="Han R."/>
            <person name="Bertier L."/>
            <person name="Beede B."/>
            <person name="Kafkas S."/>
            <person name="Golino D."/>
            <person name="Preece J."/>
            <person name="Michelmore R."/>
        </authorList>
    </citation>
    <scope>NUCLEOTIDE SEQUENCE [LARGE SCALE GENOMIC DNA]</scope>
</reference>
<evidence type="ECO:0000313" key="1">
    <source>
        <dbReference type="EMBL" id="KAJ0111438.1"/>
    </source>
</evidence>
<gene>
    <name evidence="1" type="ORF">Patl1_03384</name>
</gene>
<name>A0ACC1C7A1_9ROSI</name>
<keyword evidence="2" id="KW-1185">Reference proteome</keyword>
<comment type="caution">
    <text evidence="1">The sequence shown here is derived from an EMBL/GenBank/DDBJ whole genome shotgun (WGS) entry which is preliminary data.</text>
</comment>
<accession>A0ACC1C7A1</accession>
<protein>
    <submittedName>
        <fullName evidence="1">Uncharacterized protein</fullName>
    </submittedName>
</protein>
<evidence type="ECO:0000313" key="2">
    <source>
        <dbReference type="Proteomes" id="UP001164250"/>
    </source>
</evidence>
<dbReference type="EMBL" id="CM047897">
    <property type="protein sequence ID" value="KAJ0111438.1"/>
    <property type="molecule type" value="Genomic_DNA"/>
</dbReference>
<dbReference type="Proteomes" id="UP001164250">
    <property type="component" value="Chromosome 1"/>
</dbReference>
<organism evidence="1 2">
    <name type="scientific">Pistacia atlantica</name>
    <dbReference type="NCBI Taxonomy" id="434234"/>
    <lineage>
        <taxon>Eukaryota</taxon>
        <taxon>Viridiplantae</taxon>
        <taxon>Streptophyta</taxon>
        <taxon>Embryophyta</taxon>
        <taxon>Tracheophyta</taxon>
        <taxon>Spermatophyta</taxon>
        <taxon>Magnoliopsida</taxon>
        <taxon>eudicotyledons</taxon>
        <taxon>Gunneridae</taxon>
        <taxon>Pentapetalae</taxon>
        <taxon>rosids</taxon>
        <taxon>malvids</taxon>
        <taxon>Sapindales</taxon>
        <taxon>Anacardiaceae</taxon>
        <taxon>Pistacia</taxon>
    </lineage>
</organism>